<dbReference type="AlphaFoldDB" id="A0A6F8XY55"/>
<evidence type="ECO:0000313" key="3">
    <source>
        <dbReference type="EMBL" id="BCB78792.1"/>
    </source>
</evidence>
<feature type="transmembrane region" description="Helical" evidence="2">
    <location>
        <begin position="42"/>
        <end position="63"/>
    </location>
</feature>
<keyword evidence="4" id="KW-1185">Reference proteome</keyword>
<sequence>MDRDRYAAELLQPLVREPAGPSQVDIAQAIADGERRRRTVRLVSAGGAAAVTVLALVAVWTIARPAQEAAPFGGVTPPLPDPAAEATGTPSAAATVPAPPASCTVRRLPMPAGHPAKSIVTGGDPTGRYIVGRSYPKGGRSDRILIWDRGKVSTATMTGADPQLSDVTSTGVAVGSSFVNSEDLVTAAWVYRNGKITRMPGEDAEARAINEREVVVGSVNGRPAMWRSPTSQPTMLATPDGSGWQGWAAAVDEDGTIVGRLSRGNSWDQAYLWRPDGTLEALPKPTMNGKPATTYTADAIRNGWVAGWSALDEGATRHLAAPRWHLPTGELDMIDRSVIVNAVNRNGWVVAETDEASLVAGDRYVRLPGLHDAVSLRAVIPYTISDDGATAAGQASLTGDGGDPVAVVWNCR</sequence>
<feature type="compositionally biased region" description="Low complexity" evidence="1">
    <location>
        <begin position="83"/>
        <end position="99"/>
    </location>
</feature>
<keyword evidence="2" id="KW-0472">Membrane</keyword>
<evidence type="ECO:0000256" key="1">
    <source>
        <dbReference type="SAM" id="MobiDB-lite"/>
    </source>
</evidence>
<accession>A0A6F8XY55</accession>
<evidence type="ECO:0000313" key="4">
    <source>
        <dbReference type="Proteomes" id="UP000502508"/>
    </source>
</evidence>
<dbReference type="EMBL" id="AP022870">
    <property type="protein sequence ID" value="BCB78792.1"/>
    <property type="molecule type" value="Genomic_DNA"/>
</dbReference>
<name>A0A6F8XY55_9ACTN</name>
<evidence type="ECO:0000256" key="2">
    <source>
        <dbReference type="SAM" id="Phobius"/>
    </source>
</evidence>
<dbReference type="Proteomes" id="UP000502508">
    <property type="component" value="Chromosome"/>
</dbReference>
<reference evidence="3 4" key="1">
    <citation type="submission" date="2020-03" db="EMBL/GenBank/DDBJ databases">
        <title>Whole genome shotgun sequence of Phytohabitans flavus NBRC 107702.</title>
        <authorList>
            <person name="Komaki H."/>
            <person name="Tamura T."/>
        </authorList>
    </citation>
    <scope>NUCLEOTIDE SEQUENCE [LARGE SCALE GENOMIC DNA]</scope>
    <source>
        <strain evidence="3 4">NBRC 107702</strain>
    </source>
</reference>
<keyword evidence="2" id="KW-1133">Transmembrane helix</keyword>
<dbReference type="RefSeq" id="WP_173038513.1">
    <property type="nucleotide sequence ID" value="NZ_AP022870.1"/>
</dbReference>
<proteinExistence type="predicted"/>
<organism evidence="3 4">
    <name type="scientific">Phytohabitans flavus</name>
    <dbReference type="NCBI Taxonomy" id="1076124"/>
    <lineage>
        <taxon>Bacteria</taxon>
        <taxon>Bacillati</taxon>
        <taxon>Actinomycetota</taxon>
        <taxon>Actinomycetes</taxon>
        <taxon>Micromonosporales</taxon>
        <taxon>Micromonosporaceae</taxon>
    </lineage>
</organism>
<dbReference type="KEGG" id="pfla:Pflav_052020"/>
<protein>
    <recommendedName>
        <fullName evidence="5">WD40 repeat domain-containing protein</fullName>
    </recommendedName>
</protein>
<dbReference type="InterPro" id="IPR011047">
    <property type="entry name" value="Quinoprotein_ADH-like_sf"/>
</dbReference>
<evidence type="ECO:0008006" key="5">
    <source>
        <dbReference type="Google" id="ProtNLM"/>
    </source>
</evidence>
<keyword evidence="2" id="KW-0812">Transmembrane</keyword>
<gene>
    <name evidence="3" type="ORF">Pflav_052020</name>
</gene>
<reference evidence="3 4" key="2">
    <citation type="submission" date="2020-03" db="EMBL/GenBank/DDBJ databases">
        <authorList>
            <person name="Ichikawa N."/>
            <person name="Kimura A."/>
            <person name="Kitahashi Y."/>
            <person name="Uohara A."/>
        </authorList>
    </citation>
    <scope>NUCLEOTIDE SEQUENCE [LARGE SCALE GENOMIC DNA]</scope>
    <source>
        <strain evidence="3 4">NBRC 107702</strain>
    </source>
</reference>
<feature type="region of interest" description="Disordered" evidence="1">
    <location>
        <begin position="73"/>
        <end position="99"/>
    </location>
</feature>
<dbReference type="SUPFAM" id="SSF50998">
    <property type="entry name" value="Quinoprotein alcohol dehydrogenase-like"/>
    <property type="match status" value="1"/>
</dbReference>